<accession>A0A544BSP5</accession>
<name>A0A544BSP5_VIBCL</name>
<dbReference type="CDD" id="cd03794">
    <property type="entry name" value="GT4_WbuB-like"/>
    <property type="match status" value="1"/>
</dbReference>
<keyword evidence="1" id="KW-0808">Transferase</keyword>
<organism evidence="1 2">
    <name type="scientific">Vibrio cholerae</name>
    <dbReference type="NCBI Taxonomy" id="666"/>
    <lineage>
        <taxon>Bacteria</taxon>
        <taxon>Pseudomonadati</taxon>
        <taxon>Pseudomonadota</taxon>
        <taxon>Gammaproteobacteria</taxon>
        <taxon>Vibrionales</taxon>
        <taxon>Vibrionaceae</taxon>
        <taxon>Vibrio</taxon>
    </lineage>
</organism>
<comment type="caution">
    <text evidence="1">The sequence shown here is derived from an EMBL/GenBank/DDBJ whole genome shotgun (WGS) entry which is preliminary data.</text>
</comment>
<dbReference type="EMBL" id="VIOS01000121">
    <property type="protein sequence ID" value="TQP08992.1"/>
    <property type="molecule type" value="Genomic_DNA"/>
</dbReference>
<dbReference type="PANTHER" id="PTHR12526">
    <property type="entry name" value="GLYCOSYLTRANSFERASE"/>
    <property type="match status" value="1"/>
</dbReference>
<dbReference type="RefSeq" id="WP_142547466.1">
    <property type="nucleotide sequence ID" value="NZ_VIOQ01000140.1"/>
</dbReference>
<evidence type="ECO:0000313" key="2">
    <source>
        <dbReference type="Proteomes" id="UP000319979"/>
    </source>
</evidence>
<dbReference type="Gene3D" id="3.40.50.2000">
    <property type="entry name" value="Glycogen Phosphorylase B"/>
    <property type="match status" value="2"/>
</dbReference>
<dbReference type="PANTHER" id="PTHR12526:SF622">
    <property type="entry name" value="GLYCOSYLTRANSFERASE (GROUP I)"/>
    <property type="match status" value="1"/>
</dbReference>
<reference evidence="1 2" key="1">
    <citation type="submission" date="2019-07" db="EMBL/GenBank/DDBJ databases">
        <title>Phenotypic and genotypic antimicrobial resistance traits of Vibrio cholerae non-O1/non-O139 isolated from a large Austrian lake frequently associated with cases of infection.</title>
        <authorList>
            <person name="Lepuschitz S."/>
            <person name="Baron S."/>
            <person name="Larvor E."/>
            <person name="Granier S."/>
            <person name="Pretzer C."/>
            <person name="Mach R.L."/>
            <person name="Farnleitner A.H."/>
            <person name="Ruppitsch W."/>
            <person name="Pleininger S."/>
            <person name="Indra A."/>
            <person name="Kirschner A.K.T."/>
        </authorList>
    </citation>
    <scope>NUCLEOTIDE SEQUENCE [LARGE SCALE GENOMIC DNA]</scope>
    <source>
        <strain evidence="1 2">A12JL36W90</strain>
    </source>
</reference>
<gene>
    <name evidence="1" type="ORF">FLM02_17945</name>
</gene>
<proteinExistence type="predicted"/>
<dbReference type="Pfam" id="PF13692">
    <property type="entry name" value="Glyco_trans_1_4"/>
    <property type="match status" value="1"/>
</dbReference>
<dbReference type="GO" id="GO:0016740">
    <property type="term" value="F:transferase activity"/>
    <property type="evidence" value="ECO:0007669"/>
    <property type="project" value="UniProtKB-KW"/>
</dbReference>
<protein>
    <submittedName>
        <fullName evidence="1">Glycosyltransferase family 4 protein</fullName>
    </submittedName>
</protein>
<sequence>MSKTVWYISKYFAQKTQSAPGGRGWFLLKGLADLGFQSVAICSDSNVLIEPISINGSSKIEELEGVKICWLKTSKYKVAKSIKRIISWFHFEYRLFFFDNSKLPTPDVIVVSSLSILTVLNGLRLKRKYKCRLIFEVRDIWPLTIVEEGGFSQYNPFVLFLSLIEKMGYKYSDAIIGTMPNLAEHVANVCKTSKPVYCIPMGFSEEQLYNQCNIDEDYYLKYLSSEKFKIVHAGTIGITNALDVFFKTAEKLVSNDEIEFIIVGDGPLKSFYSSKYGHLSNVVFAPKVNKDQVQAVLSHCDLVYFSVFPSKVWEYGQSLNKVIDYMLSGKPILASYYGYPSMINEAECGYFVPSGDSDSLKDKIVELSQMPKSLRNELGQRGRDWLFTNRTYKHLSIQFSKILFPS</sequence>
<dbReference type="Proteomes" id="UP000319979">
    <property type="component" value="Unassembled WGS sequence"/>
</dbReference>
<dbReference type="SUPFAM" id="SSF53756">
    <property type="entry name" value="UDP-Glycosyltransferase/glycogen phosphorylase"/>
    <property type="match status" value="1"/>
</dbReference>
<evidence type="ECO:0000313" key="1">
    <source>
        <dbReference type="EMBL" id="TQP08992.1"/>
    </source>
</evidence>
<dbReference type="AlphaFoldDB" id="A0A544BSP5"/>